<evidence type="ECO:0000259" key="4">
    <source>
        <dbReference type="SMART" id="SM00903"/>
    </source>
</evidence>
<proteinExistence type="inferred from homology"/>
<evidence type="ECO:0000256" key="3">
    <source>
        <dbReference type="ARBA" id="ARBA00038054"/>
    </source>
</evidence>
<dbReference type="KEGG" id="bgp:BGL_2c27820"/>
<comment type="cofactor">
    <cofactor evidence="1">
        <name>FMN</name>
        <dbReference type="ChEBI" id="CHEBI:58210"/>
    </cofactor>
</comment>
<keyword evidence="6" id="KW-1185">Reference proteome</keyword>
<dbReference type="HOGENOM" id="CLU_075333_0_0_4"/>
<organism evidence="5 6">
    <name type="scientific">Burkholderia plantarii</name>
    <dbReference type="NCBI Taxonomy" id="41899"/>
    <lineage>
        <taxon>Bacteria</taxon>
        <taxon>Pseudomonadati</taxon>
        <taxon>Pseudomonadota</taxon>
        <taxon>Betaproteobacteria</taxon>
        <taxon>Burkholderiales</taxon>
        <taxon>Burkholderiaceae</taxon>
        <taxon>Burkholderia</taxon>
    </lineage>
</organism>
<comment type="similarity">
    <text evidence="3">Belongs to the flavoredoxin family.</text>
</comment>
<dbReference type="GO" id="GO:0010181">
    <property type="term" value="F:FMN binding"/>
    <property type="evidence" value="ECO:0007669"/>
    <property type="project" value="InterPro"/>
</dbReference>
<keyword evidence="2" id="KW-0285">Flavoprotein</keyword>
<name>A0A0B6SF64_BURPL</name>
<dbReference type="PANTHER" id="PTHR43567">
    <property type="entry name" value="FLAVOREDOXIN-RELATED-RELATED"/>
    <property type="match status" value="1"/>
</dbReference>
<dbReference type="InterPro" id="IPR012349">
    <property type="entry name" value="Split_barrel_FMN-bd"/>
</dbReference>
<dbReference type="RefSeq" id="WP_042629044.1">
    <property type="nucleotide sequence ID" value="NZ_CP002581.1"/>
</dbReference>
<gene>
    <name evidence="5" type="ORF">BGL_2c27820</name>
</gene>
<dbReference type="PANTHER" id="PTHR43567:SF1">
    <property type="entry name" value="FLAVOREDOXIN"/>
    <property type="match status" value="1"/>
</dbReference>
<evidence type="ECO:0000256" key="2">
    <source>
        <dbReference type="ARBA" id="ARBA00022630"/>
    </source>
</evidence>
<dbReference type="Pfam" id="PF01613">
    <property type="entry name" value="Flavin_Reduct"/>
    <property type="match status" value="1"/>
</dbReference>
<dbReference type="Gene3D" id="2.30.110.10">
    <property type="entry name" value="Electron Transport, Fmn-binding Protein, Chain A"/>
    <property type="match status" value="1"/>
</dbReference>
<dbReference type="SUPFAM" id="SSF50475">
    <property type="entry name" value="FMN-binding split barrel"/>
    <property type="match status" value="1"/>
</dbReference>
<evidence type="ECO:0000313" key="6">
    <source>
        <dbReference type="Proteomes" id="UP000031838"/>
    </source>
</evidence>
<dbReference type="EMBL" id="CP002581">
    <property type="protein sequence ID" value="AJK50836.1"/>
    <property type="molecule type" value="Genomic_DNA"/>
</dbReference>
<dbReference type="AlphaFoldDB" id="A0A0B6SF64"/>
<sequence>MHVAAHPSILYFGTPVALLSTVNEDGSANLAPMSSVFWLGWRCYLGLQGISKTTGNLRRTGQLVINLPSSAQVAAVDRLARVTGTEPVPDDKLTRGYRFVKDKFGLAGLTPVAADTVQAPRAAECPIQLEAVLEHEHGYDAHGPLAGYIAVLEARITRVHVDDSLLMDGHPNRIDPDKWRPLIMSFQQFYGLGEKVHASRLGEIEEALYRTPDFERAMAQAS</sequence>
<dbReference type="OrthoDB" id="5946411at2"/>
<reference evidence="6" key="1">
    <citation type="submission" date="2011-03" db="EMBL/GenBank/DDBJ databases">
        <authorList>
            <person name="Voget S."/>
            <person name="Streit W.R."/>
            <person name="Jaeger K.E."/>
            <person name="Daniel R."/>
        </authorList>
    </citation>
    <scope>NUCLEOTIDE SEQUENCE [LARGE SCALE GENOMIC DNA]</scope>
    <source>
        <strain evidence="6">PG1</strain>
    </source>
</reference>
<dbReference type="GO" id="GO:0016646">
    <property type="term" value="F:oxidoreductase activity, acting on the CH-NH group of donors, NAD or NADP as acceptor"/>
    <property type="evidence" value="ECO:0007669"/>
    <property type="project" value="UniProtKB-ARBA"/>
</dbReference>
<dbReference type="InterPro" id="IPR052174">
    <property type="entry name" value="Flavoredoxin"/>
</dbReference>
<protein>
    <recommendedName>
        <fullName evidence="4">Flavin reductase like domain-containing protein</fullName>
    </recommendedName>
</protein>
<reference evidence="5 6" key="2">
    <citation type="journal article" date="2016" name="Appl. Microbiol. Biotechnol.">
        <title>Mutations improving production and secretion of extracellular lipase by Burkholderia glumae PG1.</title>
        <authorList>
            <person name="Knapp A."/>
            <person name="Voget S."/>
            <person name="Gao R."/>
            <person name="Zaburannyi N."/>
            <person name="Krysciak D."/>
            <person name="Breuer M."/>
            <person name="Hauer B."/>
            <person name="Streit W.R."/>
            <person name="Muller R."/>
            <person name="Daniel R."/>
            <person name="Jaeger K.E."/>
        </authorList>
    </citation>
    <scope>NUCLEOTIDE SEQUENCE [LARGE SCALE GENOMIC DNA]</scope>
    <source>
        <strain evidence="5 6">PG1</strain>
    </source>
</reference>
<evidence type="ECO:0000313" key="5">
    <source>
        <dbReference type="EMBL" id="AJK50836.1"/>
    </source>
</evidence>
<evidence type="ECO:0000256" key="1">
    <source>
        <dbReference type="ARBA" id="ARBA00001917"/>
    </source>
</evidence>
<feature type="domain" description="Flavin reductase like" evidence="4">
    <location>
        <begin position="9"/>
        <end position="174"/>
    </location>
</feature>
<dbReference type="Proteomes" id="UP000031838">
    <property type="component" value="Chromosome 2"/>
</dbReference>
<accession>A0A0B6SF64</accession>
<dbReference type="InterPro" id="IPR002563">
    <property type="entry name" value="Flavin_Rdtase-like_dom"/>
</dbReference>
<dbReference type="SMART" id="SM00903">
    <property type="entry name" value="Flavin_Reduct"/>
    <property type="match status" value="1"/>
</dbReference>